<dbReference type="EMBL" id="CP060053">
    <property type="protein sequence ID" value="QNE06992.1"/>
    <property type="molecule type" value="Genomic_DNA"/>
</dbReference>
<reference evidence="1 2" key="1">
    <citation type="submission" date="2020-08" db="EMBL/GenBank/DDBJ databases">
        <authorList>
            <person name="Liu G."/>
            <person name="Sun C."/>
        </authorList>
    </citation>
    <scope>NUCLEOTIDE SEQUENCE [LARGE SCALE GENOMIC DNA]</scope>
    <source>
        <strain evidence="1 2">OT19</strain>
        <plasmid evidence="1 2">plas1</plasmid>
    </source>
</reference>
<geneLocation type="plasmid" evidence="1 2">
    <name>plas1</name>
</geneLocation>
<dbReference type="RefSeq" id="WP_157668255.1">
    <property type="nucleotide sequence ID" value="NZ_CP019603.1"/>
</dbReference>
<dbReference type="Proteomes" id="UP000515297">
    <property type="component" value="Plasmid plas1"/>
</dbReference>
<gene>
    <name evidence="1" type="ORF">H4O24_18285</name>
</gene>
<evidence type="ECO:0000313" key="1">
    <source>
        <dbReference type="EMBL" id="QNE06992.1"/>
    </source>
</evidence>
<protein>
    <submittedName>
        <fullName evidence="1">Uncharacterized protein</fullName>
    </submittedName>
</protein>
<dbReference type="AlphaFoldDB" id="A0A7G6VZ27"/>
<organism evidence="1 2">
    <name type="scientific">Croceicoccus marinus</name>
    <dbReference type="NCBI Taxonomy" id="450378"/>
    <lineage>
        <taxon>Bacteria</taxon>
        <taxon>Pseudomonadati</taxon>
        <taxon>Pseudomonadota</taxon>
        <taxon>Alphaproteobacteria</taxon>
        <taxon>Sphingomonadales</taxon>
        <taxon>Erythrobacteraceae</taxon>
        <taxon>Croceicoccus</taxon>
    </lineage>
</organism>
<evidence type="ECO:0000313" key="2">
    <source>
        <dbReference type="Proteomes" id="UP000515297"/>
    </source>
</evidence>
<name>A0A7G6VZ27_9SPHN</name>
<sequence length="49" mass="5222">MEWRPRNFVLVGGVQGSGRAEALAAANARCAILLIARDPAAGKLPPHWL</sequence>
<accession>A0A7G6VZ27</accession>
<proteinExistence type="predicted"/>
<keyword evidence="1" id="KW-0614">Plasmid</keyword>